<name>A0A098QSU8_9SPIO</name>
<reference evidence="2 3" key="1">
    <citation type="submission" date="2014-05" db="EMBL/GenBank/DDBJ databases">
        <title>De novo Genome Sequence of Spirocheata sp.</title>
        <authorList>
            <person name="Shivani Y."/>
            <person name="Subhash Y."/>
            <person name="Tushar L."/>
            <person name="Sasikala C."/>
            <person name="Ramana C.V."/>
        </authorList>
    </citation>
    <scope>NUCLEOTIDE SEQUENCE [LARGE SCALE GENOMIC DNA]</scope>
    <source>
        <strain evidence="2 3">JC230</strain>
    </source>
</reference>
<feature type="signal peptide" evidence="1">
    <location>
        <begin position="1"/>
        <end position="20"/>
    </location>
</feature>
<feature type="chain" id="PRO_5001946532" description="SLH domain-containing protein" evidence="1">
    <location>
        <begin position="21"/>
        <end position="150"/>
    </location>
</feature>
<keyword evidence="3" id="KW-1185">Reference proteome</keyword>
<evidence type="ECO:0008006" key="4">
    <source>
        <dbReference type="Google" id="ProtNLM"/>
    </source>
</evidence>
<dbReference type="EMBL" id="JNUP01000071">
    <property type="protein sequence ID" value="KGE70930.1"/>
    <property type="molecule type" value="Genomic_DNA"/>
</dbReference>
<dbReference type="RefSeq" id="WP_037549513.1">
    <property type="nucleotide sequence ID" value="NZ_JNUP01000071.1"/>
</dbReference>
<accession>A0A098QSU8</accession>
<proteinExistence type="predicted"/>
<evidence type="ECO:0000256" key="1">
    <source>
        <dbReference type="SAM" id="SignalP"/>
    </source>
</evidence>
<keyword evidence="1" id="KW-0732">Signal</keyword>
<evidence type="ECO:0000313" key="2">
    <source>
        <dbReference type="EMBL" id="KGE70930.1"/>
    </source>
</evidence>
<sequence length="150" mass="16476">MKKYFLVILLTALAGGFLGAQSNAVIDEILDQDEVHLSHAAYLLATAGDLLEDSAQPQDALSYMQDAGWVDRGANPQDMVTAELFSYLLMRTLNIRGGIMYSLFPGPRYAYREMVFQSILDSSVGRKDSLSGDQVLRYLATAMENQGGQS</sequence>
<protein>
    <recommendedName>
        <fullName evidence="4">SLH domain-containing protein</fullName>
    </recommendedName>
</protein>
<comment type="caution">
    <text evidence="2">The sequence shown here is derived from an EMBL/GenBank/DDBJ whole genome shotgun (WGS) entry which is preliminary data.</text>
</comment>
<dbReference type="STRING" id="1480694.DC28_13385"/>
<organism evidence="2 3">
    <name type="scientific">Spirochaeta lutea</name>
    <dbReference type="NCBI Taxonomy" id="1480694"/>
    <lineage>
        <taxon>Bacteria</taxon>
        <taxon>Pseudomonadati</taxon>
        <taxon>Spirochaetota</taxon>
        <taxon>Spirochaetia</taxon>
        <taxon>Spirochaetales</taxon>
        <taxon>Spirochaetaceae</taxon>
        <taxon>Spirochaeta</taxon>
    </lineage>
</organism>
<dbReference type="OrthoDB" id="360494at2"/>
<dbReference type="AlphaFoldDB" id="A0A098QSU8"/>
<evidence type="ECO:0000313" key="3">
    <source>
        <dbReference type="Proteomes" id="UP000029692"/>
    </source>
</evidence>
<dbReference type="Proteomes" id="UP000029692">
    <property type="component" value="Unassembled WGS sequence"/>
</dbReference>
<gene>
    <name evidence="2" type="ORF">DC28_13385</name>
</gene>